<evidence type="ECO:0000256" key="3">
    <source>
        <dbReference type="ARBA" id="ARBA00023211"/>
    </source>
</evidence>
<dbReference type="InterPro" id="IPR050587">
    <property type="entry name" value="GNT1/Glycosyltrans_8"/>
</dbReference>
<dbReference type="InterPro" id="IPR002495">
    <property type="entry name" value="Glyco_trans_8"/>
</dbReference>
<dbReference type="InterPro" id="IPR029044">
    <property type="entry name" value="Nucleotide-diphossugar_trans"/>
</dbReference>
<dbReference type="GO" id="GO:0016757">
    <property type="term" value="F:glycosyltransferase activity"/>
    <property type="evidence" value="ECO:0007669"/>
    <property type="project" value="UniProtKB-KW"/>
</dbReference>
<sequence>MASNVMNTKPNASTVVTSSAKAMSLPKRAYVTFLAGNGDDVKGVTGLAKGLRKVKSKYPLVVAVLPDVPEEHRKLLHDSECKVKEIEPVYPLKNQTPSVMASHDHIKYSKLRIWQFVEYSKMIYLEGDVQVYSNIDDLFDLNDGYIYAPRFPWPEFLKWPTEFGTPRPCCYFNASMFVFEPGASIFDDLLKTIASIPPIPLTEQPVLILLDMFFREKLMGLPEQNYWALTMLQNNKENIDLEKVRVIQYCSPELKPWRFTPKGVKVDVELVKKLKNKWLCIFNDGSLKPNEKQKALEKKTEIKSKRVALGPLENSAGQKRSKKM</sequence>
<dbReference type="Pfam" id="PF01501">
    <property type="entry name" value="Glyco_transf_8"/>
    <property type="match status" value="1"/>
</dbReference>
<proteinExistence type="inferred from homology"/>
<dbReference type="AlphaFoldDB" id="A0AAV5IHQ4"/>
<keyword evidence="3" id="KW-0464">Manganese</keyword>
<dbReference type="PANTHER" id="PTHR11183">
    <property type="entry name" value="GLYCOGENIN SUBFAMILY MEMBER"/>
    <property type="match status" value="1"/>
</dbReference>
<keyword evidence="6" id="KW-1185">Reference proteome</keyword>
<gene>
    <name evidence="5" type="ORF">SLEP1_g14008</name>
</gene>
<dbReference type="EC" id="2.4.1.-" evidence="4"/>
<keyword evidence="1" id="KW-0328">Glycosyltransferase</keyword>
<evidence type="ECO:0000313" key="6">
    <source>
        <dbReference type="Proteomes" id="UP001054252"/>
    </source>
</evidence>
<evidence type="ECO:0000256" key="2">
    <source>
        <dbReference type="ARBA" id="ARBA00022679"/>
    </source>
</evidence>
<reference evidence="5 6" key="1">
    <citation type="journal article" date="2021" name="Commun. Biol.">
        <title>The genome of Shorea leprosula (Dipterocarpaceae) highlights the ecological relevance of drought in aseasonal tropical rainforests.</title>
        <authorList>
            <person name="Ng K.K.S."/>
            <person name="Kobayashi M.J."/>
            <person name="Fawcett J.A."/>
            <person name="Hatakeyama M."/>
            <person name="Paape T."/>
            <person name="Ng C.H."/>
            <person name="Ang C.C."/>
            <person name="Tnah L.H."/>
            <person name="Lee C.T."/>
            <person name="Nishiyama T."/>
            <person name="Sese J."/>
            <person name="O'Brien M.J."/>
            <person name="Copetti D."/>
            <person name="Mohd Noor M.I."/>
            <person name="Ong R.C."/>
            <person name="Putra M."/>
            <person name="Sireger I.Z."/>
            <person name="Indrioko S."/>
            <person name="Kosugi Y."/>
            <person name="Izuno A."/>
            <person name="Isagi Y."/>
            <person name="Lee S.L."/>
            <person name="Shimizu K.K."/>
        </authorList>
    </citation>
    <scope>NUCLEOTIDE SEQUENCE [LARGE SCALE GENOMIC DNA]</scope>
    <source>
        <strain evidence="5">214</strain>
    </source>
</reference>
<dbReference type="EMBL" id="BPVZ01000017">
    <property type="protein sequence ID" value="GKV01457.1"/>
    <property type="molecule type" value="Genomic_DNA"/>
</dbReference>
<dbReference type="Gene3D" id="3.90.550.10">
    <property type="entry name" value="Spore Coat Polysaccharide Biosynthesis Protein SpsA, Chain A"/>
    <property type="match status" value="1"/>
</dbReference>
<evidence type="ECO:0000313" key="5">
    <source>
        <dbReference type="EMBL" id="GKV01457.1"/>
    </source>
</evidence>
<evidence type="ECO:0000256" key="4">
    <source>
        <dbReference type="RuleBase" id="RU362027"/>
    </source>
</evidence>
<keyword evidence="2" id="KW-0808">Transferase</keyword>
<comment type="caution">
    <text evidence="5">The sequence shown here is derived from an EMBL/GenBank/DDBJ whole genome shotgun (WGS) entry which is preliminary data.</text>
</comment>
<protein>
    <recommendedName>
        <fullName evidence="4">Hexosyltransferase</fullName>
        <ecNumber evidence="4">2.4.1.-</ecNumber>
    </recommendedName>
</protein>
<comment type="similarity">
    <text evidence="4">Belongs to the glycosyltransferase 8 family.</text>
</comment>
<dbReference type="Proteomes" id="UP001054252">
    <property type="component" value="Unassembled WGS sequence"/>
</dbReference>
<organism evidence="5 6">
    <name type="scientific">Rubroshorea leprosula</name>
    <dbReference type="NCBI Taxonomy" id="152421"/>
    <lineage>
        <taxon>Eukaryota</taxon>
        <taxon>Viridiplantae</taxon>
        <taxon>Streptophyta</taxon>
        <taxon>Embryophyta</taxon>
        <taxon>Tracheophyta</taxon>
        <taxon>Spermatophyta</taxon>
        <taxon>Magnoliopsida</taxon>
        <taxon>eudicotyledons</taxon>
        <taxon>Gunneridae</taxon>
        <taxon>Pentapetalae</taxon>
        <taxon>rosids</taxon>
        <taxon>malvids</taxon>
        <taxon>Malvales</taxon>
        <taxon>Dipterocarpaceae</taxon>
        <taxon>Rubroshorea</taxon>
    </lineage>
</organism>
<accession>A0AAV5IHQ4</accession>
<evidence type="ECO:0000256" key="1">
    <source>
        <dbReference type="ARBA" id="ARBA00022676"/>
    </source>
</evidence>
<name>A0AAV5IHQ4_9ROSI</name>
<dbReference type="SUPFAM" id="SSF53448">
    <property type="entry name" value="Nucleotide-diphospho-sugar transferases"/>
    <property type="match status" value="1"/>
</dbReference>